<evidence type="ECO:0000313" key="1">
    <source>
        <dbReference type="EMBL" id="OVA20456.1"/>
    </source>
</evidence>
<sequence>METELENMENLRTFNLENENNSGSGWIGGGEGDVGNLKYTSLKDIIPNSPTTAMCVINEGNCFFDSSSISIRNQLVKHAASAYLQSAMILGSPNQSWVGRVWRKFVGHMVHQIGGVWGGRPPIS</sequence>
<dbReference type="EMBL" id="MVGT01000082">
    <property type="protein sequence ID" value="OVA20456.1"/>
    <property type="molecule type" value="Genomic_DNA"/>
</dbReference>
<evidence type="ECO:0000313" key="2">
    <source>
        <dbReference type="Proteomes" id="UP000195402"/>
    </source>
</evidence>
<dbReference type="InParanoid" id="A0A200RCP9"/>
<dbReference type="OMA" id="AMCVINE"/>
<dbReference type="PANTHER" id="PTHR34569:SF17">
    <property type="entry name" value="UBIQUITIN-PROTEIN LIGASE ARKADIA-A, PUTATIVE-RELATED"/>
    <property type="match status" value="1"/>
</dbReference>
<comment type="caution">
    <text evidence="1">The sequence shown here is derived from an EMBL/GenBank/DDBJ whole genome shotgun (WGS) entry which is preliminary data.</text>
</comment>
<accession>A0A200RCP9</accession>
<name>A0A200RCP9_MACCD</name>
<proteinExistence type="predicted"/>
<reference evidence="1 2" key="1">
    <citation type="journal article" date="2017" name="Mol. Plant">
        <title>The Genome of Medicinal Plant Macleaya cordata Provides New Insights into Benzylisoquinoline Alkaloids Metabolism.</title>
        <authorList>
            <person name="Liu X."/>
            <person name="Liu Y."/>
            <person name="Huang P."/>
            <person name="Ma Y."/>
            <person name="Qing Z."/>
            <person name="Tang Q."/>
            <person name="Cao H."/>
            <person name="Cheng P."/>
            <person name="Zheng Y."/>
            <person name="Yuan Z."/>
            <person name="Zhou Y."/>
            <person name="Liu J."/>
            <person name="Tang Z."/>
            <person name="Zhuo Y."/>
            <person name="Zhang Y."/>
            <person name="Yu L."/>
            <person name="Huang J."/>
            <person name="Yang P."/>
            <person name="Peng Q."/>
            <person name="Zhang J."/>
            <person name="Jiang W."/>
            <person name="Zhang Z."/>
            <person name="Lin K."/>
            <person name="Ro D.K."/>
            <person name="Chen X."/>
            <person name="Xiong X."/>
            <person name="Shang Y."/>
            <person name="Huang S."/>
            <person name="Zeng J."/>
        </authorList>
    </citation>
    <scope>NUCLEOTIDE SEQUENCE [LARGE SCALE GENOMIC DNA]</scope>
    <source>
        <strain evidence="2">cv. BLH2017</strain>
        <tissue evidence="1">Root</tissue>
    </source>
</reference>
<keyword evidence="2" id="KW-1185">Reference proteome</keyword>
<organism evidence="1 2">
    <name type="scientific">Macleaya cordata</name>
    <name type="common">Five-seeded plume-poppy</name>
    <name type="synonym">Bocconia cordata</name>
    <dbReference type="NCBI Taxonomy" id="56857"/>
    <lineage>
        <taxon>Eukaryota</taxon>
        <taxon>Viridiplantae</taxon>
        <taxon>Streptophyta</taxon>
        <taxon>Embryophyta</taxon>
        <taxon>Tracheophyta</taxon>
        <taxon>Spermatophyta</taxon>
        <taxon>Magnoliopsida</taxon>
        <taxon>Ranunculales</taxon>
        <taxon>Papaveraceae</taxon>
        <taxon>Papaveroideae</taxon>
        <taxon>Macleaya</taxon>
    </lineage>
</organism>
<dbReference type="OrthoDB" id="1364464at2759"/>
<dbReference type="PANTHER" id="PTHR34569">
    <property type="entry name" value="EXPRESSED PROTEIN"/>
    <property type="match status" value="1"/>
</dbReference>
<dbReference type="Proteomes" id="UP000195402">
    <property type="component" value="Unassembled WGS sequence"/>
</dbReference>
<protein>
    <submittedName>
        <fullName evidence="1">Uncharacterized protein</fullName>
    </submittedName>
</protein>
<gene>
    <name evidence="1" type="ORF">BVC80_1061g3</name>
</gene>
<dbReference type="AlphaFoldDB" id="A0A200RCP9"/>